<sequence>HNRTASPPLATHLRSSFSNPVPATTSLHVSSPIISFTRRLLLSSFTLMGLNPSLWATPVVIILFLSRRKMTLCNRYVFRRPIMCGIWIEL</sequence>
<keyword evidence="1" id="KW-1133">Transmembrane helix</keyword>
<dbReference type="Proteomes" id="UP001154282">
    <property type="component" value="Unassembled WGS sequence"/>
</dbReference>
<feature type="transmembrane region" description="Helical" evidence="1">
    <location>
        <begin position="40"/>
        <end position="65"/>
    </location>
</feature>
<keyword evidence="3" id="KW-1185">Reference proteome</keyword>
<protein>
    <submittedName>
        <fullName evidence="2">Uncharacterized protein</fullName>
    </submittedName>
</protein>
<dbReference type="EMBL" id="CAMGYJ010000008">
    <property type="protein sequence ID" value="CAI0464393.1"/>
    <property type="molecule type" value="Genomic_DNA"/>
</dbReference>
<evidence type="ECO:0000256" key="1">
    <source>
        <dbReference type="SAM" id="Phobius"/>
    </source>
</evidence>
<evidence type="ECO:0000313" key="2">
    <source>
        <dbReference type="EMBL" id="CAI0464393.1"/>
    </source>
</evidence>
<accession>A0AAV0P1Y9</accession>
<proteinExistence type="predicted"/>
<organism evidence="2 3">
    <name type="scientific">Linum tenue</name>
    <dbReference type="NCBI Taxonomy" id="586396"/>
    <lineage>
        <taxon>Eukaryota</taxon>
        <taxon>Viridiplantae</taxon>
        <taxon>Streptophyta</taxon>
        <taxon>Embryophyta</taxon>
        <taxon>Tracheophyta</taxon>
        <taxon>Spermatophyta</taxon>
        <taxon>Magnoliopsida</taxon>
        <taxon>eudicotyledons</taxon>
        <taxon>Gunneridae</taxon>
        <taxon>Pentapetalae</taxon>
        <taxon>rosids</taxon>
        <taxon>fabids</taxon>
        <taxon>Malpighiales</taxon>
        <taxon>Linaceae</taxon>
        <taxon>Linum</taxon>
    </lineage>
</organism>
<feature type="non-terminal residue" evidence="2">
    <location>
        <position position="1"/>
    </location>
</feature>
<dbReference type="AlphaFoldDB" id="A0AAV0P1Y9"/>
<reference evidence="2" key="1">
    <citation type="submission" date="2022-08" db="EMBL/GenBank/DDBJ databases">
        <authorList>
            <person name="Gutierrez-Valencia J."/>
        </authorList>
    </citation>
    <scope>NUCLEOTIDE SEQUENCE</scope>
</reference>
<evidence type="ECO:0000313" key="3">
    <source>
        <dbReference type="Proteomes" id="UP001154282"/>
    </source>
</evidence>
<keyword evidence="1" id="KW-0812">Transmembrane</keyword>
<name>A0AAV0P1Y9_9ROSI</name>
<comment type="caution">
    <text evidence="2">The sequence shown here is derived from an EMBL/GenBank/DDBJ whole genome shotgun (WGS) entry which is preliminary data.</text>
</comment>
<keyword evidence="1" id="KW-0472">Membrane</keyword>
<gene>
    <name evidence="2" type="ORF">LITE_LOCUS36171</name>
</gene>